<proteinExistence type="predicted"/>
<evidence type="ECO:0000313" key="6">
    <source>
        <dbReference type="Proteomes" id="UP000229390"/>
    </source>
</evidence>
<dbReference type="SUPFAM" id="SSF55681">
    <property type="entry name" value="Class II aaRS and biotin synthetases"/>
    <property type="match status" value="1"/>
</dbReference>
<evidence type="ECO:0000313" key="5">
    <source>
        <dbReference type="EMBL" id="PIS38964.1"/>
    </source>
</evidence>
<dbReference type="InterPro" id="IPR004364">
    <property type="entry name" value="Aa-tRNA-synt_II"/>
</dbReference>
<evidence type="ECO:0000256" key="3">
    <source>
        <dbReference type="ARBA" id="ARBA00022840"/>
    </source>
</evidence>
<gene>
    <name evidence="5" type="ORF">COT34_00910</name>
</gene>
<dbReference type="Gene3D" id="3.30.930.10">
    <property type="entry name" value="Bira Bifunctional Protein, Domain 2"/>
    <property type="match status" value="1"/>
</dbReference>
<dbReference type="Pfam" id="PF00152">
    <property type="entry name" value="tRNA-synt_2"/>
    <property type="match status" value="1"/>
</dbReference>
<evidence type="ECO:0000256" key="2">
    <source>
        <dbReference type="ARBA" id="ARBA00022741"/>
    </source>
</evidence>
<evidence type="ECO:0000256" key="1">
    <source>
        <dbReference type="ARBA" id="ARBA00022598"/>
    </source>
</evidence>
<accession>A0A2M6T1A7</accession>
<protein>
    <submittedName>
        <fullName evidence="5">Lysine--tRNA ligase</fullName>
    </submittedName>
</protein>
<dbReference type="GO" id="GO:0005524">
    <property type="term" value="F:ATP binding"/>
    <property type="evidence" value="ECO:0007669"/>
    <property type="project" value="InterPro"/>
</dbReference>
<name>A0A2M6T1A7_9BACT</name>
<dbReference type="Proteomes" id="UP000229390">
    <property type="component" value="Unassembled WGS sequence"/>
</dbReference>
<dbReference type="EMBL" id="PEYE01000017">
    <property type="protein sequence ID" value="PIS38964.1"/>
    <property type="molecule type" value="Genomic_DNA"/>
</dbReference>
<organism evidence="5 6">
    <name type="scientific">Candidatus Nealsonbacteria bacterium CG08_land_8_20_14_0_20_43_11</name>
    <dbReference type="NCBI Taxonomy" id="1974706"/>
    <lineage>
        <taxon>Bacteria</taxon>
        <taxon>Candidatus Nealsoniibacteriota</taxon>
    </lineage>
</organism>
<dbReference type="PANTHER" id="PTHR42918:SF15">
    <property type="entry name" value="LYSINE--TRNA LIGASE, CHLOROPLASTIC_MITOCHONDRIAL"/>
    <property type="match status" value="1"/>
</dbReference>
<dbReference type="GO" id="GO:0005829">
    <property type="term" value="C:cytosol"/>
    <property type="evidence" value="ECO:0007669"/>
    <property type="project" value="TreeGrafter"/>
</dbReference>
<keyword evidence="3" id="KW-0067">ATP-binding</keyword>
<dbReference type="GO" id="GO:0006430">
    <property type="term" value="P:lysyl-tRNA aminoacylation"/>
    <property type="evidence" value="ECO:0007669"/>
    <property type="project" value="TreeGrafter"/>
</dbReference>
<keyword evidence="2" id="KW-0547">Nucleotide-binding</keyword>
<reference evidence="6" key="1">
    <citation type="submission" date="2017-09" db="EMBL/GenBank/DDBJ databases">
        <title>Depth-based differentiation of microbial function through sediment-hosted aquifers and enrichment of novel symbionts in the deep terrestrial subsurface.</title>
        <authorList>
            <person name="Probst A.J."/>
            <person name="Ladd B."/>
            <person name="Jarett J.K."/>
            <person name="Geller-Mcgrath D.E."/>
            <person name="Sieber C.M.K."/>
            <person name="Emerson J.B."/>
            <person name="Anantharaman K."/>
            <person name="Thomas B.C."/>
            <person name="Malmstrom R."/>
            <person name="Stieglmeier M."/>
            <person name="Klingl A."/>
            <person name="Woyke T."/>
            <person name="Ryan C.M."/>
            <person name="Banfield J.F."/>
        </authorList>
    </citation>
    <scope>NUCLEOTIDE SEQUENCE [LARGE SCALE GENOMIC DNA]</scope>
</reference>
<dbReference type="GO" id="GO:0000049">
    <property type="term" value="F:tRNA binding"/>
    <property type="evidence" value="ECO:0007669"/>
    <property type="project" value="TreeGrafter"/>
</dbReference>
<sequence length="131" mass="15056">IDNLWKYCRKKISGPGFLVNQPVELSPLAKRSEKDQSQTQKFQVIMAGSEMGNGYSELNDPLDQAQRFKEQEKLRAQGDEEAQMNDKDFVEMLEYGMPPTCGFGLSERLFSFLCNKPARECQIFPLMRPKL</sequence>
<feature type="domain" description="Aminoacyl-tRNA synthetase class II (D/K/N)" evidence="4">
    <location>
        <begin position="10"/>
        <end position="127"/>
    </location>
</feature>
<keyword evidence="1 5" id="KW-0436">Ligase</keyword>
<dbReference type="InterPro" id="IPR045864">
    <property type="entry name" value="aa-tRNA-synth_II/BPL/LPL"/>
</dbReference>
<evidence type="ECO:0000259" key="4">
    <source>
        <dbReference type="Pfam" id="PF00152"/>
    </source>
</evidence>
<dbReference type="AlphaFoldDB" id="A0A2M6T1A7"/>
<dbReference type="PANTHER" id="PTHR42918">
    <property type="entry name" value="LYSYL-TRNA SYNTHETASE"/>
    <property type="match status" value="1"/>
</dbReference>
<comment type="caution">
    <text evidence="5">The sequence shown here is derived from an EMBL/GenBank/DDBJ whole genome shotgun (WGS) entry which is preliminary data.</text>
</comment>
<feature type="non-terminal residue" evidence="5">
    <location>
        <position position="1"/>
    </location>
</feature>
<dbReference type="GO" id="GO:0004824">
    <property type="term" value="F:lysine-tRNA ligase activity"/>
    <property type="evidence" value="ECO:0007669"/>
    <property type="project" value="TreeGrafter"/>
</dbReference>